<feature type="transmembrane region" description="Helical" evidence="5">
    <location>
        <begin position="61"/>
        <end position="84"/>
    </location>
</feature>
<keyword evidence="2 5" id="KW-0812">Transmembrane</keyword>
<evidence type="ECO:0000313" key="7">
    <source>
        <dbReference type="EMBL" id="KCZ95844.1"/>
    </source>
</evidence>
<dbReference type="EMBL" id="ARYI01000002">
    <property type="protein sequence ID" value="KCZ95844.1"/>
    <property type="molecule type" value="Genomic_DNA"/>
</dbReference>
<keyword evidence="4 5" id="KW-0472">Membrane</keyword>
<dbReference type="PATRIC" id="fig|1280951.3.peg.752"/>
<sequence>MTRPAAPLPTKAKRLPVSLEAATQRRARMAEEIRQSKLIRRLITPEGAAIRLKLATAAERAGAFLIDIAIQWAIVIATLFGLNFAMSGFGEGSANIAFAFWLVFFFFVRNFYYIFFEIGQRAATPGKRALGLRVAARDGGRLTANSVLARNFIREIEVGLPFQFAMMGGDGASGWMALLGILWSSVFLLFPIFNKDKMRVGDLIAGTWVIRTPKTKLMHDITSAPGNQETSSRFNFTTAQADAYGIHELHVLEDVLRQSTPDIKQQVAARIRSKIGWTRQPGETDLAFLEGYYAALRRRLEQRMLLGDRKADKFDVR</sequence>
<dbReference type="Pfam" id="PF06271">
    <property type="entry name" value="RDD"/>
    <property type="match status" value="1"/>
</dbReference>
<protein>
    <submittedName>
        <fullName evidence="7">RDD family protein</fullName>
    </submittedName>
</protein>
<evidence type="ECO:0000259" key="6">
    <source>
        <dbReference type="Pfam" id="PF06271"/>
    </source>
</evidence>
<feature type="transmembrane region" description="Helical" evidence="5">
    <location>
        <begin position="96"/>
        <end position="115"/>
    </location>
</feature>
<keyword evidence="8" id="KW-1185">Reference proteome</keyword>
<dbReference type="PANTHER" id="PTHR38480:SF1">
    <property type="entry name" value="SLR0254 PROTEIN"/>
    <property type="match status" value="1"/>
</dbReference>
<evidence type="ECO:0000256" key="4">
    <source>
        <dbReference type="ARBA" id="ARBA00023136"/>
    </source>
</evidence>
<dbReference type="AlphaFoldDB" id="A0A059FYM8"/>
<evidence type="ECO:0000256" key="1">
    <source>
        <dbReference type="ARBA" id="ARBA00004141"/>
    </source>
</evidence>
<dbReference type="InterPro" id="IPR010432">
    <property type="entry name" value="RDD"/>
</dbReference>
<proteinExistence type="predicted"/>
<feature type="domain" description="RDD" evidence="6">
    <location>
        <begin position="55"/>
        <end position="206"/>
    </location>
</feature>
<dbReference type="RefSeq" id="WP_198022831.1">
    <property type="nucleotide sequence ID" value="NZ_ARYI01000002.1"/>
</dbReference>
<dbReference type="GO" id="GO:0016020">
    <property type="term" value="C:membrane"/>
    <property type="evidence" value="ECO:0007669"/>
    <property type="project" value="UniProtKB-SubCell"/>
</dbReference>
<accession>A0A059FYM8</accession>
<dbReference type="Proteomes" id="UP000025061">
    <property type="component" value="Unassembled WGS sequence"/>
</dbReference>
<name>A0A059FYM8_9PROT</name>
<comment type="caution">
    <text evidence="7">The sequence shown here is derived from an EMBL/GenBank/DDBJ whole genome shotgun (WGS) entry which is preliminary data.</text>
</comment>
<organism evidence="7 8">
    <name type="scientific">Hyphomonas hirschiana VP5</name>
    <dbReference type="NCBI Taxonomy" id="1280951"/>
    <lineage>
        <taxon>Bacteria</taxon>
        <taxon>Pseudomonadati</taxon>
        <taxon>Pseudomonadota</taxon>
        <taxon>Alphaproteobacteria</taxon>
        <taxon>Hyphomonadales</taxon>
        <taxon>Hyphomonadaceae</taxon>
        <taxon>Hyphomonas</taxon>
    </lineage>
</organism>
<evidence type="ECO:0000256" key="3">
    <source>
        <dbReference type="ARBA" id="ARBA00022989"/>
    </source>
</evidence>
<comment type="subcellular location">
    <subcellularLocation>
        <location evidence="1">Membrane</location>
        <topology evidence="1">Multi-pass membrane protein</topology>
    </subcellularLocation>
</comment>
<reference evidence="7 8" key="1">
    <citation type="submission" date="2013-04" db="EMBL/GenBank/DDBJ databases">
        <title>Hyphomonas hirschiana VP5 Genome Sequencing.</title>
        <authorList>
            <person name="Lai Q."/>
            <person name="Shao Z."/>
        </authorList>
    </citation>
    <scope>NUCLEOTIDE SEQUENCE [LARGE SCALE GENOMIC DNA]</scope>
    <source>
        <strain evidence="7 8">VP5</strain>
    </source>
</reference>
<evidence type="ECO:0000256" key="2">
    <source>
        <dbReference type="ARBA" id="ARBA00022692"/>
    </source>
</evidence>
<keyword evidence="3 5" id="KW-1133">Transmembrane helix</keyword>
<evidence type="ECO:0000313" key="8">
    <source>
        <dbReference type="Proteomes" id="UP000025061"/>
    </source>
</evidence>
<feature type="transmembrane region" description="Helical" evidence="5">
    <location>
        <begin position="172"/>
        <end position="193"/>
    </location>
</feature>
<gene>
    <name evidence="7" type="ORF">HHI_03697</name>
</gene>
<dbReference type="PANTHER" id="PTHR38480">
    <property type="entry name" value="SLR0254 PROTEIN"/>
    <property type="match status" value="1"/>
</dbReference>
<evidence type="ECO:0000256" key="5">
    <source>
        <dbReference type="SAM" id="Phobius"/>
    </source>
</evidence>